<reference evidence="2 3" key="1">
    <citation type="submission" date="2017-02" db="EMBL/GenBank/DDBJ databases">
        <authorList>
            <person name="Peterson S.W."/>
        </authorList>
    </citation>
    <scope>NUCLEOTIDE SEQUENCE [LARGE SCALE GENOMIC DNA]</scope>
    <source>
        <strain evidence="2 3">DSM 45154</strain>
    </source>
</reference>
<dbReference type="InterPro" id="IPR007278">
    <property type="entry name" value="DUF397"/>
</dbReference>
<protein>
    <recommendedName>
        <fullName evidence="1">DUF397 domain-containing protein</fullName>
    </recommendedName>
</protein>
<organism evidence="2 3">
    <name type="scientific">Marinactinospora thermotolerans DSM 45154</name>
    <dbReference type="NCBI Taxonomy" id="1122192"/>
    <lineage>
        <taxon>Bacteria</taxon>
        <taxon>Bacillati</taxon>
        <taxon>Actinomycetota</taxon>
        <taxon>Actinomycetes</taxon>
        <taxon>Streptosporangiales</taxon>
        <taxon>Nocardiopsidaceae</taxon>
        <taxon>Marinactinospora</taxon>
    </lineage>
</organism>
<gene>
    <name evidence="2" type="ORF">SAMN02745673_05010</name>
</gene>
<proteinExistence type="predicted"/>
<evidence type="ECO:0000313" key="2">
    <source>
        <dbReference type="EMBL" id="SKA39789.1"/>
    </source>
</evidence>
<dbReference type="AlphaFoldDB" id="A0A1T4THU6"/>
<name>A0A1T4THU6_9ACTN</name>
<accession>A0A1T4THU6</accession>
<evidence type="ECO:0000313" key="3">
    <source>
        <dbReference type="Proteomes" id="UP000190637"/>
    </source>
</evidence>
<dbReference type="Proteomes" id="UP000190637">
    <property type="component" value="Unassembled WGS sequence"/>
</dbReference>
<dbReference type="RefSeq" id="WP_078764219.1">
    <property type="nucleotide sequence ID" value="NZ_FUWS01000025.1"/>
</dbReference>
<sequence>MNWRKSSYSNQEGGHCLEVAEVVHPEGVRTFVRDTRNRQLARLDFPSPTWTAFLHAVKRDAM</sequence>
<dbReference type="OrthoDB" id="4570646at2"/>
<dbReference type="EMBL" id="FUWS01000025">
    <property type="protein sequence ID" value="SKA39789.1"/>
    <property type="molecule type" value="Genomic_DNA"/>
</dbReference>
<dbReference type="STRING" id="1122192.SAMN02745673_05010"/>
<keyword evidence="3" id="KW-1185">Reference proteome</keyword>
<evidence type="ECO:0000259" key="1">
    <source>
        <dbReference type="Pfam" id="PF04149"/>
    </source>
</evidence>
<dbReference type="Pfam" id="PF04149">
    <property type="entry name" value="DUF397"/>
    <property type="match status" value="1"/>
</dbReference>
<feature type="domain" description="DUF397" evidence="1">
    <location>
        <begin position="2"/>
        <end position="58"/>
    </location>
</feature>